<dbReference type="PROSITE" id="PS50850">
    <property type="entry name" value="MFS"/>
    <property type="match status" value="1"/>
</dbReference>
<dbReference type="InterPro" id="IPR011701">
    <property type="entry name" value="MFS"/>
</dbReference>
<proteinExistence type="predicted"/>
<name>A0A5J5GIN5_9RHOB</name>
<dbReference type="InterPro" id="IPR050327">
    <property type="entry name" value="Proton-linked_MCT"/>
</dbReference>
<dbReference type="PANTHER" id="PTHR11360:SF290">
    <property type="entry name" value="MONOCARBOXYLATE MFS PERMEASE"/>
    <property type="match status" value="1"/>
</dbReference>
<feature type="transmembrane region" description="Helical" evidence="4">
    <location>
        <begin position="214"/>
        <end position="233"/>
    </location>
</feature>
<reference evidence="6 7" key="1">
    <citation type="submission" date="2019-09" db="EMBL/GenBank/DDBJ databases">
        <authorList>
            <person name="Park J.-S."/>
            <person name="Choi H.-J."/>
        </authorList>
    </citation>
    <scope>NUCLEOTIDE SEQUENCE [LARGE SCALE GENOMIC DNA]</scope>
    <source>
        <strain evidence="6 7">176SS1-4</strain>
    </source>
</reference>
<feature type="transmembrane region" description="Helical" evidence="4">
    <location>
        <begin position="174"/>
        <end position="193"/>
    </location>
</feature>
<organism evidence="6 7">
    <name type="scientific">Histidinibacterium aquaticum</name>
    <dbReference type="NCBI Taxonomy" id="2613962"/>
    <lineage>
        <taxon>Bacteria</taxon>
        <taxon>Pseudomonadati</taxon>
        <taxon>Pseudomonadota</taxon>
        <taxon>Alphaproteobacteria</taxon>
        <taxon>Rhodobacterales</taxon>
        <taxon>Paracoccaceae</taxon>
        <taxon>Histidinibacterium</taxon>
    </lineage>
</organism>
<evidence type="ECO:0000313" key="7">
    <source>
        <dbReference type="Proteomes" id="UP000326554"/>
    </source>
</evidence>
<gene>
    <name evidence="6" type="ORF">F3S47_10765</name>
</gene>
<protein>
    <submittedName>
        <fullName evidence="6">MFS transporter</fullName>
    </submittedName>
</protein>
<dbReference type="EMBL" id="VYQE01000003">
    <property type="protein sequence ID" value="KAA9007987.1"/>
    <property type="molecule type" value="Genomic_DNA"/>
</dbReference>
<feature type="transmembrane region" description="Helical" evidence="4">
    <location>
        <begin position="84"/>
        <end position="103"/>
    </location>
</feature>
<feature type="transmembrane region" description="Helical" evidence="4">
    <location>
        <begin position="16"/>
        <end position="42"/>
    </location>
</feature>
<dbReference type="Proteomes" id="UP000326554">
    <property type="component" value="Unassembled WGS sequence"/>
</dbReference>
<feature type="transmembrane region" description="Helical" evidence="4">
    <location>
        <begin position="140"/>
        <end position="162"/>
    </location>
</feature>
<feature type="transmembrane region" description="Helical" evidence="4">
    <location>
        <begin position="283"/>
        <end position="301"/>
    </location>
</feature>
<comment type="caution">
    <text evidence="6">The sequence shown here is derived from an EMBL/GenBank/DDBJ whole genome shotgun (WGS) entry which is preliminary data.</text>
</comment>
<keyword evidence="3 4" id="KW-0472">Membrane</keyword>
<feature type="transmembrane region" description="Helical" evidence="4">
    <location>
        <begin position="54"/>
        <end position="77"/>
    </location>
</feature>
<evidence type="ECO:0000256" key="3">
    <source>
        <dbReference type="ARBA" id="ARBA00023136"/>
    </source>
</evidence>
<evidence type="ECO:0000256" key="1">
    <source>
        <dbReference type="ARBA" id="ARBA00022692"/>
    </source>
</evidence>
<feature type="domain" description="Major facilitator superfamily (MFS) profile" evidence="5">
    <location>
        <begin position="15"/>
        <end position="398"/>
    </location>
</feature>
<evidence type="ECO:0000256" key="4">
    <source>
        <dbReference type="SAM" id="Phobius"/>
    </source>
</evidence>
<dbReference type="InterPro" id="IPR036259">
    <property type="entry name" value="MFS_trans_sf"/>
</dbReference>
<evidence type="ECO:0000259" key="5">
    <source>
        <dbReference type="PROSITE" id="PS50850"/>
    </source>
</evidence>
<sequence>MSQAATSPGPEPRYRWVIVIAAALVLGIAMGQLVNGLSVFFLPLEAEFGWSRGAVAGINSAGLVGIALGGIVMGFLADRIGVRAIVLTGAVAIPLATILAARAEALWQFYALFFLAGALGGGALFAPVIALVGGWFRTGAGLAIGIASAGQALGQGGVPWALGHLISWTGWQSALTILGLVTAATLIPLALLLRPAPAPPPQPAAAPGRAPLPTALVLPALSLAVLGCCTGMAVPLMHLVPLIQGATGLGAEAGGPLLTMLVAGVGGRIFFGRLSDMIGALPAWMAATAWQTALMMGFLLMDSLTAFFLFAPLYGFGYGGVMTGVLVSVRALTPAARRASATGIVLSFGWLGHALGGWQGGALFDLTGAYTATFAVATAAGAANLLIVGSLLLALRQRGAPAAA</sequence>
<evidence type="ECO:0000313" key="6">
    <source>
        <dbReference type="EMBL" id="KAA9007987.1"/>
    </source>
</evidence>
<dbReference type="RefSeq" id="WP_150445270.1">
    <property type="nucleotide sequence ID" value="NZ_VYQE01000003.1"/>
</dbReference>
<keyword evidence="1 4" id="KW-0812">Transmembrane</keyword>
<accession>A0A5J5GIN5</accession>
<evidence type="ECO:0000256" key="2">
    <source>
        <dbReference type="ARBA" id="ARBA00022989"/>
    </source>
</evidence>
<dbReference type="PANTHER" id="PTHR11360">
    <property type="entry name" value="MONOCARBOXYLATE TRANSPORTER"/>
    <property type="match status" value="1"/>
</dbReference>
<keyword evidence="2 4" id="KW-1133">Transmembrane helix</keyword>
<dbReference type="GO" id="GO:0022857">
    <property type="term" value="F:transmembrane transporter activity"/>
    <property type="evidence" value="ECO:0007669"/>
    <property type="project" value="InterPro"/>
</dbReference>
<feature type="transmembrane region" description="Helical" evidence="4">
    <location>
        <begin position="307"/>
        <end position="327"/>
    </location>
</feature>
<feature type="transmembrane region" description="Helical" evidence="4">
    <location>
        <begin position="339"/>
        <end position="358"/>
    </location>
</feature>
<dbReference type="AlphaFoldDB" id="A0A5J5GIN5"/>
<feature type="transmembrane region" description="Helical" evidence="4">
    <location>
        <begin position="370"/>
        <end position="395"/>
    </location>
</feature>
<keyword evidence="7" id="KW-1185">Reference proteome</keyword>
<feature type="transmembrane region" description="Helical" evidence="4">
    <location>
        <begin position="109"/>
        <end position="133"/>
    </location>
</feature>
<feature type="transmembrane region" description="Helical" evidence="4">
    <location>
        <begin position="253"/>
        <end position="271"/>
    </location>
</feature>
<dbReference type="InterPro" id="IPR020846">
    <property type="entry name" value="MFS_dom"/>
</dbReference>
<dbReference type="Pfam" id="PF07690">
    <property type="entry name" value="MFS_1"/>
    <property type="match status" value="1"/>
</dbReference>
<dbReference type="SUPFAM" id="SSF103473">
    <property type="entry name" value="MFS general substrate transporter"/>
    <property type="match status" value="1"/>
</dbReference>
<dbReference type="Gene3D" id="1.20.1250.20">
    <property type="entry name" value="MFS general substrate transporter like domains"/>
    <property type="match status" value="1"/>
</dbReference>